<dbReference type="InterPro" id="IPR029063">
    <property type="entry name" value="SAM-dependent_MTases_sf"/>
</dbReference>
<dbReference type="Gene3D" id="3.40.50.150">
    <property type="entry name" value="Vaccinia Virus protein VP39"/>
    <property type="match status" value="1"/>
</dbReference>
<keyword evidence="1" id="KW-0175">Coiled coil</keyword>
<organism evidence="5 6">
    <name type="scientific">Paraburkholderia acidicola</name>
    <dbReference type="NCBI Taxonomy" id="1912599"/>
    <lineage>
        <taxon>Bacteria</taxon>
        <taxon>Pseudomonadati</taxon>
        <taxon>Pseudomonadota</taxon>
        <taxon>Betaproteobacteria</taxon>
        <taxon>Burkholderiales</taxon>
        <taxon>Burkholderiaceae</taxon>
        <taxon>Paraburkholderia</taxon>
    </lineage>
</organism>
<feature type="region of interest" description="Disordered" evidence="2">
    <location>
        <begin position="759"/>
        <end position="787"/>
    </location>
</feature>
<gene>
    <name evidence="5" type="ORF">BWP39_19650</name>
</gene>
<proteinExistence type="predicted"/>
<dbReference type="EMBL" id="MTZV01000006">
    <property type="protein sequence ID" value="PCE21888.1"/>
    <property type="molecule type" value="Genomic_DNA"/>
</dbReference>
<protein>
    <recommendedName>
        <fullName evidence="7">FkbM family methyltransferase</fullName>
    </recommendedName>
</protein>
<dbReference type="Proteomes" id="UP000218022">
    <property type="component" value="Unassembled WGS sequence"/>
</dbReference>
<dbReference type="InterPro" id="IPR025282">
    <property type="entry name" value="DUF4214"/>
</dbReference>
<dbReference type="RefSeq" id="WP_096723220.1">
    <property type="nucleotide sequence ID" value="NZ_MTZV01000006.1"/>
</dbReference>
<dbReference type="InterPro" id="IPR006342">
    <property type="entry name" value="FkbM_mtfrase"/>
</dbReference>
<dbReference type="Pfam" id="PF13946">
    <property type="entry name" value="DUF4214"/>
    <property type="match status" value="1"/>
</dbReference>
<evidence type="ECO:0000256" key="2">
    <source>
        <dbReference type="SAM" id="MobiDB-lite"/>
    </source>
</evidence>
<evidence type="ECO:0000313" key="5">
    <source>
        <dbReference type="EMBL" id="PCE21888.1"/>
    </source>
</evidence>
<evidence type="ECO:0000256" key="1">
    <source>
        <dbReference type="SAM" id="Coils"/>
    </source>
</evidence>
<evidence type="ECO:0000259" key="4">
    <source>
        <dbReference type="Pfam" id="PF13946"/>
    </source>
</evidence>
<feature type="domain" description="Methyltransferase FkbM" evidence="3">
    <location>
        <begin position="29"/>
        <end position="190"/>
    </location>
</feature>
<dbReference type="AlphaFoldDB" id="A0A2A4EN78"/>
<feature type="domain" description="DUF4214" evidence="4">
    <location>
        <begin position="658"/>
        <end position="709"/>
    </location>
</feature>
<reference evidence="5 6" key="1">
    <citation type="submission" date="2017-01" db="EMBL/GenBank/DDBJ databases">
        <title>Whole-Genome Shotgun Sequencing of Two beta-Proteobacterial Species in Search of the Bulgecin Biosynthetic Cluster.</title>
        <authorList>
            <person name="Horsman M.E."/>
            <person name="Marous D.R."/>
            <person name="Li R."/>
            <person name="Oliver R.A."/>
            <person name="Byun B."/>
            <person name="Emrich S.J."/>
            <person name="Boggess B."/>
            <person name="Townsend C.A."/>
            <person name="Mobashery S."/>
        </authorList>
    </citation>
    <scope>NUCLEOTIDE SEQUENCE [LARGE SCALE GENOMIC DNA]</scope>
    <source>
        <strain evidence="5 6">ATCC 31363</strain>
    </source>
</reference>
<feature type="coiled-coil region" evidence="1">
    <location>
        <begin position="238"/>
        <end position="394"/>
    </location>
</feature>
<evidence type="ECO:0008006" key="7">
    <source>
        <dbReference type="Google" id="ProtNLM"/>
    </source>
</evidence>
<dbReference type="Pfam" id="PF05050">
    <property type="entry name" value="Methyltransf_21"/>
    <property type="match status" value="1"/>
</dbReference>
<feature type="compositionally biased region" description="Acidic residues" evidence="2">
    <location>
        <begin position="768"/>
        <end position="777"/>
    </location>
</feature>
<evidence type="ECO:0000259" key="3">
    <source>
        <dbReference type="Pfam" id="PF05050"/>
    </source>
</evidence>
<dbReference type="SUPFAM" id="SSF53335">
    <property type="entry name" value="S-adenosyl-L-methionine-dependent methyltransferases"/>
    <property type="match status" value="1"/>
</dbReference>
<comment type="caution">
    <text evidence="5">The sequence shown here is derived from an EMBL/GenBank/DDBJ whole genome shotgun (WGS) entry which is preliminary data.</text>
</comment>
<dbReference type="OrthoDB" id="9810122at2"/>
<evidence type="ECO:0000313" key="6">
    <source>
        <dbReference type="Proteomes" id="UP000218022"/>
    </source>
</evidence>
<dbReference type="NCBIfam" id="TIGR01444">
    <property type="entry name" value="fkbM_fam"/>
    <property type="match status" value="1"/>
</dbReference>
<accession>A0A2A4EN78</accession>
<name>A0A2A4EN78_9BURK</name>
<sequence length="814" mass="92514">MSITSYAQNFEDVMLWRALGAIKNGVYIDVGAQHPTIDSVSKVFYEHGWRGVHIEPTSAYADLLRRDRPDEIVLQVALSNTSGALSLHVMPETGLSTADDVIAEQHRKHGLTMHTITVPCITLADVFKQIGEHDVHWLKIDVEGFERQVVEGWAQHPARPWIVVIESTLPLTTLESHRDWEDLVLSYGYESVYFDGLNRYYLSVQHPELRAAFRVAPNLFDEFELNGTANAPFTRLIERRHRSELQQIRSSNEEAKQTAYLEYKRAKQSTASREAYLVQQEITLNQQLRSAQATIDEIKAERDQTLLAVQEEFERTAQTFQTREQSILQREQALSEQLDDVKRSLHTLEQDHVKQGHEHAERERALIAERTLAIDALTAQLLAAQQELLTLSQDRVARERVLNQHIQRLGDETVTLMRAVVQREREFSRDHAEALKLAEAASNERTLQHTNQLVAQRDDAARREQSLQEEIRALHERLTQAHAVLAAREAAHLAQTQEGLAHAQQLAEHEYQLQIALQEQRTAHVATEHQLAETRRRVELEQAAQDALRVDFAAQVAYAAAVEGEIAWMRQTLTWRLTTPLRRLRGAVPKAARIASPSPVTQPARTEAALDVAIEAVTPSTVAPPSTPDALPTAPLIFGHIGLEHAMTTIKHVDDLLDLHDVAFIEATYRVLLMREPDVEGMRYYLRRLRSGHGKAKALAQIAASAEARSRQRELPGLRDLIDRQRRVEHWFWGFFSRGQRIEQQLNRLENELGRFSRYPTHIKPQPDVEEDRETDAESQAQGLPDLSGLSLSAKRIYADLSRATTNLTKKEAL</sequence>